<feature type="region of interest" description="Disordered" evidence="1">
    <location>
        <begin position="1"/>
        <end position="119"/>
    </location>
</feature>
<feature type="compositionally biased region" description="Low complexity" evidence="1">
    <location>
        <begin position="65"/>
        <end position="86"/>
    </location>
</feature>
<sequence length="119" mass="11773">MPADSGSQSAGEAAGDQEGVNGHGSQDAAGDAQCVRPPRAHGCRRDPATDQFGGTDPVDKPSTPPRTTSAAAADGPQDDAAAGASSKGTSDLRGSGWSWQPELGNVSVERDVGAVGEGT</sequence>
<dbReference type="EMBL" id="CAUYUJ010015305">
    <property type="protein sequence ID" value="CAK0852297.1"/>
    <property type="molecule type" value="Genomic_DNA"/>
</dbReference>
<accession>A0ABN9U147</accession>
<organism evidence="2 3">
    <name type="scientific">Prorocentrum cordatum</name>
    <dbReference type="NCBI Taxonomy" id="2364126"/>
    <lineage>
        <taxon>Eukaryota</taxon>
        <taxon>Sar</taxon>
        <taxon>Alveolata</taxon>
        <taxon>Dinophyceae</taxon>
        <taxon>Prorocentrales</taxon>
        <taxon>Prorocentraceae</taxon>
        <taxon>Prorocentrum</taxon>
    </lineage>
</organism>
<gene>
    <name evidence="2" type="ORF">PCOR1329_LOCUS44157</name>
</gene>
<proteinExistence type="predicted"/>
<keyword evidence="3" id="KW-1185">Reference proteome</keyword>
<protein>
    <submittedName>
        <fullName evidence="2">Uncharacterized protein</fullName>
    </submittedName>
</protein>
<evidence type="ECO:0000256" key="1">
    <source>
        <dbReference type="SAM" id="MobiDB-lite"/>
    </source>
</evidence>
<evidence type="ECO:0000313" key="3">
    <source>
        <dbReference type="Proteomes" id="UP001189429"/>
    </source>
</evidence>
<reference evidence="2" key="1">
    <citation type="submission" date="2023-10" db="EMBL/GenBank/DDBJ databases">
        <authorList>
            <person name="Chen Y."/>
            <person name="Shah S."/>
            <person name="Dougan E. K."/>
            <person name="Thang M."/>
            <person name="Chan C."/>
        </authorList>
    </citation>
    <scope>NUCLEOTIDE SEQUENCE [LARGE SCALE GENOMIC DNA]</scope>
</reference>
<dbReference type="Proteomes" id="UP001189429">
    <property type="component" value="Unassembled WGS sequence"/>
</dbReference>
<evidence type="ECO:0000313" key="2">
    <source>
        <dbReference type="EMBL" id="CAK0852297.1"/>
    </source>
</evidence>
<feature type="compositionally biased region" description="Polar residues" evidence="1">
    <location>
        <begin position="1"/>
        <end position="10"/>
    </location>
</feature>
<comment type="caution">
    <text evidence="2">The sequence shown here is derived from an EMBL/GenBank/DDBJ whole genome shotgun (WGS) entry which is preliminary data.</text>
</comment>
<name>A0ABN9U147_9DINO</name>